<dbReference type="InterPro" id="IPR018086">
    <property type="entry name" value="NADH_UbQ_OxRdtase_su1_CS"/>
</dbReference>
<feature type="transmembrane region" description="Helical" evidence="14">
    <location>
        <begin position="227"/>
        <end position="250"/>
    </location>
</feature>
<accession>A0A7G5XRL6</accession>
<evidence type="ECO:0000256" key="9">
    <source>
        <dbReference type="ARBA" id="ARBA00023075"/>
    </source>
</evidence>
<evidence type="ECO:0000256" key="7">
    <source>
        <dbReference type="ARBA" id="ARBA00022792"/>
    </source>
</evidence>
<name>A0A7G5XRL6_9NEOP</name>
<dbReference type="GO" id="GO:0008137">
    <property type="term" value="F:NADH dehydrogenase (ubiquinone) activity"/>
    <property type="evidence" value="ECO:0007669"/>
    <property type="project" value="UniProtKB-EC"/>
</dbReference>
<dbReference type="EC" id="7.1.1.2" evidence="13"/>
<comment type="subcellular location">
    <subcellularLocation>
        <location evidence="2 12">Mitochondrion inner membrane</location>
        <topology evidence="2 12">Multi-pass membrane protein</topology>
    </subcellularLocation>
</comment>
<dbReference type="AlphaFoldDB" id="A0A7G5XRL6"/>
<proteinExistence type="inferred from homology"/>
<keyword evidence="8 14" id="KW-1133">Transmembrane helix</keyword>
<evidence type="ECO:0000256" key="12">
    <source>
        <dbReference type="RuleBase" id="RU000471"/>
    </source>
</evidence>
<evidence type="ECO:0000256" key="11">
    <source>
        <dbReference type="ARBA" id="ARBA00023136"/>
    </source>
</evidence>
<dbReference type="GeneID" id="58911746"/>
<comment type="function">
    <text evidence="1">Core subunit of the mitochondrial membrane respiratory chain NADH dehydrogenase (Complex I) that is believed to belong to the minimal assembly required for catalysis. Complex I functions in the transfer of electrons from NADH to the respiratory chain. The immediate electron acceptor for the enzyme is believed to be ubiquinone.</text>
</comment>
<dbReference type="CTD" id="4535"/>
<sequence>MMLFDYLNIFIGMLILIIGVLISVAFLTLLERKILGYIQIRKGPNKMGFMGLMQPFSDAIKLFSKEQTYLLYSNYMSYYFSPILSFILSLVIWILMPYYFNMVSFNLGVLFFLCCTSLGVYMVMIAGWSSNSNYALLGALRSVAQTISYEVSLSLILMSCIVMVMDFNLIKFMYYQMMVWFLFLMFPLSLCWLSSSLAETNRTPFDFAEGESELVSGFNIEYSSGGFALIFLAEYSSILFMSLMFSLIYLGGYNLNLMFYLKLIFVSFLFIWVRGTLPRYRYDKLMYLSWKVYLPISLNFLLLFIGVKIFLF</sequence>
<comment type="similarity">
    <text evidence="3 12">Belongs to the complex I subunit 1 family.</text>
</comment>
<reference evidence="15" key="1">
    <citation type="journal article" date="2020" name="Genome">
        <title>The mitogenome of a Malagasy butterfly Malaza fastuosus (Mabille, 1884) recovered from the holotype collected over 140 years ago adds support for a new subfamily of Hesperiidae (Lepidoptera).</title>
        <authorList>
            <person name="Zhang J."/>
            <person name="Lees D.C."/>
            <person name="Shen J."/>
            <person name="Cong Q."/>
            <person name="Huertas B."/>
            <person name="Martin G."/>
            <person name="Grishin N.V."/>
        </authorList>
    </citation>
    <scope>NUCLEOTIDE SEQUENCE</scope>
    <source>
        <tissue evidence="15">Leg</tissue>
    </source>
</reference>
<feature type="transmembrane region" description="Helical" evidence="14">
    <location>
        <begin position="147"/>
        <end position="165"/>
    </location>
</feature>
<gene>
    <name evidence="15" type="primary">ND1</name>
</gene>
<dbReference type="GO" id="GO:0009060">
    <property type="term" value="P:aerobic respiration"/>
    <property type="evidence" value="ECO:0007669"/>
    <property type="project" value="TreeGrafter"/>
</dbReference>
<protein>
    <recommendedName>
        <fullName evidence="4 13">NADH-ubiquinone oxidoreductase chain 1</fullName>
        <ecNumber evidence="13">7.1.1.2</ecNumber>
    </recommendedName>
</protein>
<keyword evidence="6 12" id="KW-0812">Transmembrane</keyword>
<comment type="catalytic activity">
    <reaction evidence="13">
        <text>a ubiquinone + NADH + 5 H(+)(in) = a ubiquinol + NAD(+) + 4 H(+)(out)</text>
        <dbReference type="Rhea" id="RHEA:29091"/>
        <dbReference type="Rhea" id="RHEA-COMP:9565"/>
        <dbReference type="Rhea" id="RHEA-COMP:9566"/>
        <dbReference type="ChEBI" id="CHEBI:15378"/>
        <dbReference type="ChEBI" id="CHEBI:16389"/>
        <dbReference type="ChEBI" id="CHEBI:17976"/>
        <dbReference type="ChEBI" id="CHEBI:57540"/>
        <dbReference type="ChEBI" id="CHEBI:57945"/>
        <dbReference type="EC" id="7.1.1.2"/>
    </reaction>
</comment>
<evidence type="ECO:0000256" key="1">
    <source>
        <dbReference type="ARBA" id="ARBA00003257"/>
    </source>
</evidence>
<evidence type="ECO:0000256" key="13">
    <source>
        <dbReference type="RuleBase" id="RU000473"/>
    </source>
</evidence>
<dbReference type="InterPro" id="IPR001694">
    <property type="entry name" value="NADH_UbQ_OxRdtase_su1/FPO"/>
</dbReference>
<organism evidence="15">
    <name type="scientific">Malaza fastuosus</name>
    <dbReference type="NCBI Taxonomy" id="2497113"/>
    <lineage>
        <taxon>Eukaryota</taxon>
        <taxon>Metazoa</taxon>
        <taxon>Ecdysozoa</taxon>
        <taxon>Arthropoda</taxon>
        <taxon>Hexapoda</taxon>
        <taxon>Insecta</taxon>
        <taxon>Pterygota</taxon>
        <taxon>Neoptera</taxon>
        <taxon>Endopterygota</taxon>
        <taxon>Lepidoptera</taxon>
        <taxon>Glossata</taxon>
        <taxon>Ditrysia</taxon>
        <taxon>Hesperioidea</taxon>
        <taxon>Hesperiidae</taxon>
        <taxon>Hesperiinae</taxon>
        <taxon>Erionotini</taxon>
        <taxon>Malaza</taxon>
    </lineage>
</organism>
<evidence type="ECO:0000256" key="14">
    <source>
        <dbReference type="SAM" id="Phobius"/>
    </source>
</evidence>
<dbReference type="GO" id="GO:0003954">
    <property type="term" value="F:NADH dehydrogenase activity"/>
    <property type="evidence" value="ECO:0007669"/>
    <property type="project" value="TreeGrafter"/>
</dbReference>
<dbReference type="PROSITE" id="PS00668">
    <property type="entry name" value="COMPLEX1_ND1_2"/>
    <property type="match status" value="1"/>
</dbReference>
<evidence type="ECO:0000256" key="2">
    <source>
        <dbReference type="ARBA" id="ARBA00004448"/>
    </source>
</evidence>
<dbReference type="PANTHER" id="PTHR11432:SF3">
    <property type="entry name" value="NADH-UBIQUINONE OXIDOREDUCTASE CHAIN 1"/>
    <property type="match status" value="1"/>
</dbReference>
<dbReference type="Pfam" id="PF00146">
    <property type="entry name" value="NADHdh"/>
    <property type="match status" value="1"/>
</dbReference>
<feature type="transmembrane region" description="Helical" evidence="14">
    <location>
        <begin position="76"/>
        <end position="100"/>
    </location>
</feature>
<feature type="transmembrane region" description="Helical" evidence="14">
    <location>
        <begin position="107"/>
        <end position="127"/>
    </location>
</feature>
<feature type="transmembrane region" description="Helical" evidence="14">
    <location>
        <begin position="6"/>
        <end position="27"/>
    </location>
</feature>
<feature type="transmembrane region" description="Helical" evidence="14">
    <location>
        <begin position="293"/>
        <end position="311"/>
    </location>
</feature>
<geneLocation type="mitochondrion" evidence="15"/>
<evidence type="ECO:0000313" key="15">
    <source>
        <dbReference type="EMBL" id="QNA48421.1"/>
    </source>
</evidence>
<dbReference type="PROSITE" id="PS00667">
    <property type="entry name" value="COMPLEX1_ND1_1"/>
    <property type="match status" value="1"/>
</dbReference>
<dbReference type="HAMAP" id="MF_01350">
    <property type="entry name" value="NDH1_NuoH"/>
    <property type="match status" value="1"/>
</dbReference>
<feature type="transmembrane region" description="Helical" evidence="14">
    <location>
        <begin position="257"/>
        <end position="273"/>
    </location>
</feature>
<evidence type="ECO:0000256" key="8">
    <source>
        <dbReference type="ARBA" id="ARBA00022989"/>
    </source>
</evidence>
<dbReference type="PANTHER" id="PTHR11432">
    <property type="entry name" value="NADH DEHYDROGENASE SUBUNIT 1"/>
    <property type="match status" value="1"/>
</dbReference>
<keyword evidence="5" id="KW-0813">Transport</keyword>
<dbReference type="GO" id="GO:0005743">
    <property type="term" value="C:mitochondrial inner membrane"/>
    <property type="evidence" value="ECO:0007669"/>
    <property type="project" value="UniProtKB-SubCell"/>
</dbReference>
<keyword evidence="9 13" id="KW-0830">Ubiquinone</keyword>
<evidence type="ECO:0000256" key="4">
    <source>
        <dbReference type="ARBA" id="ARBA00021009"/>
    </source>
</evidence>
<keyword evidence="7" id="KW-0999">Mitochondrion inner membrane</keyword>
<evidence type="ECO:0000256" key="3">
    <source>
        <dbReference type="ARBA" id="ARBA00010535"/>
    </source>
</evidence>
<evidence type="ECO:0000256" key="5">
    <source>
        <dbReference type="ARBA" id="ARBA00022448"/>
    </source>
</evidence>
<keyword evidence="10 13" id="KW-0496">Mitochondrion</keyword>
<keyword evidence="11 14" id="KW-0472">Membrane</keyword>
<evidence type="ECO:0000256" key="10">
    <source>
        <dbReference type="ARBA" id="ARBA00023128"/>
    </source>
</evidence>
<feature type="transmembrane region" description="Helical" evidence="14">
    <location>
        <begin position="177"/>
        <end position="195"/>
    </location>
</feature>
<keyword evidence="12" id="KW-0520">NAD</keyword>
<evidence type="ECO:0000256" key="6">
    <source>
        <dbReference type="ARBA" id="ARBA00022692"/>
    </source>
</evidence>
<dbReference type="EMBL" id="MK301537">
    <property type="protein sequence ID" value="QNA48421.1"/>
    <property type="molecule type" value="Genomic_DNA"/>
</dbReference>
<dbReference type="RefSeq" id="YP_009922410.1">
    <property type="nucleotide sequence ID" value="NC_050387.1"/>
</dbReference>